<comment type="similarity">
    <text evidence="3">Belongs to the WD repeat WDR3/UTP12 family.</text>
</comment>
<dbReference type="GO" id="GO:0032040">
    <property type="term" value="C:small-subunit processome"/>
    <property type="evidence" value="ECO:0007669"/>
    <property type="project" value="TreeGrafter"/>
</dbReference>
<evidence type="ECO:0000256" key="1">
    <source>
        <dbReference type="ARBA" id="ARBA00022574"/>
    </source>
</evidence>
<dbReference type="GO" id="GO:0030490">
    <property type="term" value="P:maturation of SSU-rRNA"/>
    <property type="evidence" value="ECO:0007669"/>
    <property type="project" value="TreeGrafter"/>
</dbReference>
<dbReference type="InterPro" id="IPR015943">
    <property type="entry name" value="WD40/YVTN_repeat-like_dom_sf"/>
</dbReference>
<keyword evidence="8" id="KW-1185">Reference proteome</keyword>
<dbReference type="PROSITE" id="PS00678">
    <property type="entry name" value="WD_REPEATS_1"/>
    <property type="match status" value="2"/>
</dbReference>
<dbReference type="PROSITE" id="PS50082">
    <property type="entry name" value="WD_REPEATS_2"/>
    <property type="match status" value="8"/>
</dbReference>
<feature type="repeat" description="WD" evidence="4">
    <location>
        <begin position="608"/>
        <end position="649"/>
    </location>
</feature>
<evidence type="ECO:0000256" key="4">
    <source>
        <dbReference type="PROSITE-ProRule" id="PRU00221"/>
    </source>
</evidence>
<feature type="compositionally biased region" description="Acidic residues" evidence="5">
    <location>
        <begin position="246"/>
        <end position="260"/>
    </location>
</feature>
<dbReference type="Pfam" id="PF04003">
    <property type="entry name" value="Utp12"/>
    <property type="match status" value="1"/>
</dbReference>
<feature type="repeat" description="WD" evidence="4">
    <location>
        <begin position="187"/>
        <end position="228"/>
    </location>
</feature>
<evidence type="ECO:0000313" key="7">
    <source>
        <dbReference type="Ensembl" id="ENSPTXP00000020977.1"/>
    </source>
</evidence>
<dbReference type="FunFam" id="2.130.10.10:FF:000172">
    <property type="entry name" value="WD repeat domain 3"/>
    <property type="match status" value="1"/>
</dbReference>
<dbReference type="InterPro" id="IPR020472">
    <property type="entry name" value="WD40_PAC1"/>
</dbReference>
<protein>
    <submittedName>
        <fullName evidence="7">WD repeat domain 3</fullName>
    </submittedName>
</protein>
<evidence type="ECO:0000256" key="3">
    <source>
        <dbReference type="ARBA" id="ARBA00038229"/>
    </source>
</evidence>
<keyword evidence="2" id="KW-0677">Repeat</keyword>
<dbReference type="Pfam" id="PF25172">
    <property type="entry name" value="Beta-prop_WDR3_2nd"/>
    <property type="match status" value="1"/>
</dbReference>
<dbReference type="PROSITE" id="PS50294">
    <property type="entry name" value="WD_REPEATS_REGION"/>
    <property type="match status" value="7"/>
</dbReference>
<feature type="repeat" description="WD" evidence="4">
    <location>
        <begin position="471"/>
        <end position="505"/>
    </location>
</feature>
<feature type="repeat" description="WD" evidence="4">
    <location>
        <begin position="566"/>
        <end position="607"/>
    </location>
</feature>
<evidence type="ECO:0000259" key="6">
    <source>
        <dbReference type="Pfam" id="PF04003"/>
    </source>
</evidence>
<dbReference type="PANTHER" id="PTHR19853">
    <property type="entry name" value="WD REPEAT CONTAINING PROTEIN 3 WDR3"/>
    <property type="match status" value="1"/>
</dbReference>
<sequence length="882" mass="99563">MGLTKQYLRYADAALFGVIASQKGNIAYVTLRGEKGRYVAVPACEHVFLWDTRKGEKILIFQGPKQEVTALCPSPDGLHLVVGYEDGSICLFNLLSAEKIVTFNGHKAAVTVLKFDELGGCLASGSKDTDIIIWDVINESGLYRLKGHKDAITQLLFLKAKNILISSGKDTVVKWWDLDSQHCFKTLVGHRSEVWGFILASEERLLITGSADSELRAWNIMHSQEDQDSSEPENKRSKGHVQSLEESSEDDKADAQDEGQNEVSFCNKAGSIMREGRNRVVGLAIDRSGRILACHVNLWPYSYGKRFLGQQKSNVEEEELDISIECSLQEKIQRLVNIKASAKIKSFDLMLNPKGELKATLMLQNNSIECYSLKSSEQSPQVVQTSKINIGGHRTDVRTVSFSSDNIAILSAAAESIKIWNRSTLQCIRTMECNYALCSLFVPGDRQVIIGTKIGKLQLFDLASGCLLETVDAHEGALWSMSLSSNQCGFITGGADKSVKFWEFQLVKDRNSIQKRLSVKQTRILQLDEDVLCVRYSPNQKFLAAALLDCTVKIFYTDTLKFFLSLYGHKLPVLCMDISYDGALIATGSADRNVKIWGLDFGDCHRSLFAHDDSVMYLQFVPKTHLFFTAGKDHKIKQWDADKFEHIQTLEGHHQEVWSLAISPNGDYLVSCSHDKSLRLWERTREPLILEEEKEMVRSNQNFSFESAERIMEAIELYREETAKLEEHKAICKAAGKEVPLPVNPILQAYGNISVSLELEESLLVLPFSYVPDLLMLFNQYLELGLEVELLCRALLFLLRIHFGQITSNQLLVQVMENLKKTTLSRVSQVKDVLGFNIAGLQFLKREIEARDEVTFFADATDRFEEKKRKRKKKQKMILAML</sequence>
<keyword evidence="1 4" id="KW-0853">WD repeat</keyword>
<dbReference type="CDD" id="cd00200">
    <property type="entry name" value="WD40"/>
    <property type="match status" value="1"/>
</dbReference>
<dbReference type="Proteomes" id="UP000472273">
    <property type="component" value="Unplaced"/>
</dbReference>
<dbReference type="InterPro" id="IPR007148">
    <property type="entry name" value="SSU_processome_Utp12"/>
</dbReference>
<dbReference type="GO" id="GO:0034388">
    <property type="term" value="C:Pwp2p-containing subcomplex of 90S preribosome"/>
    <property type="evidence" value="ECO:0007669"/>
    <property type="project" value="TreeGrafter"/>
</dbReference>
<reference evidence="7" key="1">
    <citation type="submission" date="2025-08" db="UniProtKB">
        <authorList>
            <consortium name="Ensembl"/>
        </authorList>
    </citation>
    <scope>IDENTIFICATION</scope>
</reference>
<dbReference type="InterPro" id="IPR019775">
    <property type="entry name" value="WD40_repeat_CS"/>
</dbReference>
<feature type="repeat" description="WD" evidence="4">
    <location>
        <begin position="390"/>
        <end position="430"/>
    </location>
</feature>
<dbReference type="InterPro" id="IPR036322">
    <property type="entry name" value="WD40_repeat_dom_sf"/>
</dbReference>
<dbReference type="SUPFAM" id="SSF117289">
    <property type="entry name" value="Nucleoporin domain"/>
    <property type="match status" value="1"/>
</dbReference>
<feature type="repeat" description="WD" evidence="4">
    <location>
        <begin position="650"/>
        <end position="682"/>
    </location>
</feature>
<dbReference type="SUPFAM" id="SSF50978">
    <property type="entry name" value="WD40 repeat-like"/>
    <property type="match status" value="1"/>
</dbReference>
<dbReference type="InterPro" id="IPR051570">
    <property type="entry name" value="TBC1_cilium_biogenesis"/>
</dbReference>
<feature type="repeat" description="WD" evidence="4">
    <location>
        <begin position="145"/>
        <end position="186"/>
    </location>
</feature>
<reference evidence="7" key="2">
    <citation type="submission" date="2025-09" db="UniProtKB">
        <authorList>
            <consortium name="Ensembl"/>
        </authorList>
    </citation>
    <scope>IDENTIFICATION</scope>
</reference>
<dbReference type="GeneTree" id="ENSGT00940000153859"/>
<dbReference type="FunFam" id="2.130.10.10:FF:000177">
    <property type="entry name" value="WD repeat domain 3"/>
    <property type="match status" value="1"/>
</dbReference>
<accession>A0A670ZA35</accession>
<evidence type="ECO:0000313" key="8">
    <source>
        <dbReference type="Proteomes" id="UP000472273"/>
    </source>
</evidence>
<dbReference type="PANTHER" id="PTHR19853:SF0">
    <property type="entry name" value="WD REPEAT-CONTAINING PROTEIN 3"/>
    <property type="match status" value="1"/>
</dbReference>
<evidence type="ECO:0000256" key="5">
    <source>
        <dbReference type="SAM" id="MobiDB-lite"/>
    </source>
</evidence>
<feature type="region of interest" description="Disordered" evidence="5">
    <location>
        <begin position="223"/>
        <end position="260"/>
    </location>
</feature>
<gene>
    <name evidence="7" type="primary">WDR3</name>
</gene>
<dbReference type="GO" id="GO:0030515">
    <property type="term" value="F:snoRNA binding"/>
    <property type="evidence" value="ECO:0007669"/>
    <property type="project" value="TreeGrafter"/>
</dbReference>
<dbReference type="Gene3D" id="2.130.10.10">
    <property type="entry name" value="YVTN repeat-like/Quinoprotein amine dehydrogenase"/>
    <property type="match status" value="4"/>
</dbReference>
<dbReference type="AlphaFoldDB" id="A0A670ZA35"/>
<organism evidence="7 8">
    <name type="scientific">Pseudonaja textilis</name>
    <name type="common">Eastern brown snake</name>
    <dbReference type="NCBI Taxonomy" id="8673"/>
    <lineage>
        <taxon>Eukaryota</taxon>
        <taxon>Metazoa</taxon>
        <taxon>Chordata</taxon>
        <taxon>Craniata</taxon>
        <taxon>Vertebrata</taxon>
        <taxon>Euteleostomi</taxon>
        <taxon>Lepidosauria</taxon>
        <taxon>Squamata</taxon>
        <taxon>Bifurcata</taxon>
        <taxon>Unidentata</taxon>
        <taxon>Episquamata</taxon>
        <taxon>Toxicofera</taxon>
        <taxon>Serpentes</taxon>
        <taxon>Colubroidea</taxon>
        <taxon>Elapidae</taxon>
        <taxon>Hydrophiinae</taxon>
        <taxon>Pseudonaja</taxon>
    </lineage>
</organism>
<dbReference type="PRINTS" id="PR00320">
    <property type="entry name" value="GPROTEINBRPT"/>
</dbReference>
<feature type="repeat" description="WD" evidence="4">
    <location>
        <begin position="103"/>
        <end position="144"/>
    </location>
</feature>
<proteinExistence type="inferred from homology"/>
<dbReference type="Pfam" id="PF25173">
    <property type="entry name" value="Beta-prop_WDR3_1st"/>
    <property type="match status" value="1"/>
</dbReference>
<dbReference type="Ensembl" id="ENSPTXT00000021616.1">
    <property type="protein sequence ID" value="ENSPTXP00000020977.1"/>
    <property type="gene ID" value="ENSPTXG00000014493.1"/>
</dbReference>
<dbReference type="SMART" id="SM00320">
    <property type="entry name" value="WD40"/>
    <property type="match status" value="11"/>
</dbReference>
<feature type="domain" description="Small-subunit processome Utp12" evidence="6">
    <location>
        <begin position="758"/>
        <end position="846"/>
    </location>
</feature>
<dbReference type="InterPro" id="IPR001680">
    <property type="entry name" value="WD40_rpt"/>
</dbReference>
<name>A0A670ZA35_PSETE</name>
<evidence type="ECO:0000256" key="2">
    <source>
        <dbReference type="ARBA" id="ARBA00022737"/>
    </source>
</evidence>
<dbReference type="FunFam" id="2.130.10.10:FF:000178">
    <property type="entry name" value="WD repeat domain 3"/>
    <property type="match status" value="1"/>
</dbReference>